<accession>A0A382YFW4</accession>
<keyword evidence="2" id="KW-0548">Nucleotidyltransferase</keyword>
<evidence type="ECO:0000256" key="1">
    <source>
        <dbReference type="ARBA" id="ARBA00022679"/>
    </source>
</evidence>
<dbReference type="EMBL" id="UINC01175265">
    <property type="protein sequence ID" value="SVD81801.1"/>
    <property type="molecule type" value="Genomic_DNA"/>
</dbReference>
<dbReference type="PANTHER" id="PTHR32125:SF4">
    <property type="entry name" value="2-C-METHYL-D-ERYTHRITOL 4-PHOSPHATE CYTIDYLYLTRANSFERASE, CHLOROPLASTIC"/>
    <property type="match status" value="1"/>
</dbReference>
<dbReference type="PANTHER" id="PTHR32125">
    <property type="entry name" value="2-C-METHYL-D-ERYTHRITOL 4-PHOSPHATE CYTIDYLYLTRANSFERASE, CHLOROPLASTIC"/>
    <property type="match status" value="1"/>
</dbReference>
<evidence type="ECO:0008006" key="4">
    <source>
        <dbReference type="Google" id="ProtNLM"/>
    </source>
</evidence>
<evidence type="ECO:0000256" key="2">
    <source>
        <dbReference type="ARBA" id="ARBA00022695"/>
    </source>
</evidence>
<dbReference type="GO" id="GO:0050518">
    <property type="term" value="F:2-C-methyl-D-erythritol 4-phosphate cytidylyltransferase activity"/>
    <property type="evidence" value="ECO:0007669"/>
    <property type="project" value="TreeGrafter"/>
</dbReference>
<dbReference type="InterPro" id="IPR029044">
    <property type="entry name" value="Nucleotide-diphossugar_trans"/>
</dbReference>
<proteinExistence type="predicted"/>
<organism evidence="3">
    <name type="scientific">marine metagenome</name>
    <dbReference type="NCBI Taxonomy" id="408172"/>
    <lineage>
        <taxon>unclassified sequences</taxon>
        <taxon>metagenomes</taxon>
        <taxon>ecological metagenomes</taxon>
    </lineage>
</organism>
<reference evidence="3" key="1">
    <citation type="submission" date="2018-05" db="EMBL/GenBank/DDBJ databases">
        <authorList>
            <person name="Lanie J.A."/>
            <person name="Ng W.-L."/>
            <person name="Kazmierczak K.M."/>
            <person name="Andrzejewski T.M."/>
            <person name="Davidsen T.M."/>
            <person name="Wayne K.J."/>
            <person name="Tettelin H."/>
            <person name="Glass J.I."/>
            <person name="Rusch D."/>
            <person name="Podicherti R."/>
            <person name="Tsui H.-C.T."/>
            <person name="Winkler M.E."/>
        </authorList>
    </citation>
    <scope>NUCLEOTIDE SEQUENCE</scope>
</reference>
<protein>
    <recommendedName>
        <fullName evidence="4">MobA-like NTP transferase domain-containing protein</fullName>
    </recommendedName>
</protein>
<dbReference type="InterPro" id="IPR050088">
    <property type="entry name" value="IspD/TarI_cytidylyltransf_bact"/>
</dbReference>
<keyword evidence="1" id="KW-0808">Transferase</keyword>
<dbReference type="Gene3D" id="3.90.550.10">
    <property type="entry name" value="Spore Coat Polysaccharide Biosynthesis Protein SpsA, Chain A"/>
    <property type="match status" value="1"/>
</dbReference>
<dbReference type="SUPFAM" id="SSF53448">
    <property type="entry name" value="Nucleotide-diphospho-sugar transferases"/>
    <property type="match status" value="1"/>
</dbReference>
<gene>
    <name evidence="3" type="ORF">METZ01_LOCUS434655</name>
</gene>
<feature type="non-terminal residue" evidence="3">
    <location>
        <position position="78"/>
    </location>
</feature>
<feature type="non-terminal residue" evidence="3">
    <location>
        <position position="1"/>
    </location>
</feature>
<evidence type="ECO:0000313" key="3">
    <source>
        <dbReference type="EMBL" id="SVD81801.1"/>
    </source>
</evidence>
<dbReference type="InterPro" id="IPR034683">
    <property type="entry name" value="IspD/TarI"/>
</dbReference>
<dbReference type="Pfam" id="PF01128">
    <property type="entry name" value="IspD"/>
    <property type="match status" value="1"/>
</dbReference>
<name>A0A382YFW4_9ZZZZ</name>
<dbReference type="AlphaFoldDB" id="A0A382YFW4"/>
<sequence length="78" mass="8152">VGDASEVSNPTSAIVVAGGEGKRLGGELPKQFLDLGGKPLLAWSVETFADHPEVDLVVVALPKEYAESPPPWLSDIAI</sequence>